<gene>
    <name evidence="1" type="ORF">ACFOWS_08235</name>
</gene>
<reference evidence="2" key="1">
    <citation type="journal article" date="2019" name="Int. J. Syst. Evol. Microbiol.">
        <title>The Global Catalogue of Microorganisms (GCM) 10K type strain sequencing project: providing services to taxonomists for standard genome sequencing and annotation.</title>
        <authorList>
            <consortium name="The Broad Institute Genomics Platform"/>
            <consortium name="The Broad Institute Genome Sequencing Center for Infectious Disease"/>
            <person name="Wu L."/>
            <person name="Ma J."/>
        </authorList>
    </citation>
    <scope>NUCLEOTIDE SEQUENCE [LARGE SCALE GENOMIC DNA]</scope>
    <source>
        <strain evidence="2">CGMCC 1.15774</strain>
    </source>
</reference>
<protein>
    <recommendedName>
        <fullName evidence="3">MG2 domain-containing protein</fullName>
    </recommendedName>
</protein>
<dbReference type="RefSeq" id="WP_379763447.1">
    <property type="nucleotide sequence ID" value="NZ_JBHSCL010000004.1"/>
</dbReference>
<organism evidence="1 2">
    <name type="scientific">Flagellimonas marina</name>
    <dbReference type="NCBI Taxonomy" id="1775168"/>
    <lineage>
        <taxon>Bacteria</taxon>
        <taxon>Pseudomonadati</taxon>
        <taxon>Bacteroidota</taxon>
        <taxon>Flavobacteriia</taxon>
        <taxon>Flavobacteriales</taxon>
        <taxon>Flavobacteriaceae</taxon>
        <taxon>Flagellimonas</taxon>
    </lineage>
</organism>
<dbReference type="Proteomes" id="UP001595841">
    <property type="component" value="Unassembled WGS sequence"/>
</dbReference>
<evidence type="ECO:0000313" key="1">
    <source>
        <dbReference type="EMBL" id="MFC4220117.1"/>
    </source>
</evidence>
<comment type="caution">
    <text evidence="1">The sequence shown here is derived from an EMBL/GenBank/DDBJ whole genome shotgun (WGS) entry which is preliminary data.</text>
</comment>
<dbReference type="EMBL" id="JBHSCL010000004">
    <property type="protein sequence ID" value="MFC4220117.1"/>
    <property type="molecule type" value="Genomic_DNA"/>
</dbReference>
<accession>A0ABV8PJ97</accession>
<evidence type="ECO:0008006" key="3">
    <source>
        <dbReference type="Google" id="ProtNLM"/>
    </source>
</evidence>
<proteinExistence type="predicted"/>
<evidence type="ECO:0000313" key="2">
    <source>
        <dbReference type="Proteomes" id="UP001595841"/>
    </source>
</evidence>
<name>A0ABV8PJ97_9FLAO</name>
<sequence length="586" mass="66549">MKNSYIPMVVTFCMVQSWIFGQSKMQLVQTLPQEMVYLHSNASTVFSGESLRYKFYGLDNGTKKTTKISKVGYVSLVGRNGEVVFSHKLRLDSGATFGDFFVPVSLPTGTYKLLGYTEWMRNFGVDTFFKNDVFIINPYKTIPDIYLSQSVDSIEGKPVIINKRLNAKSQMDDSSFVDVSLDKTTAGKREKVVISVQGLTDASISGNYSISVQKRDSLYFETSVSSEAFLRNLNRNRGNANSETTSNLHIPEIRGEVISGTILDKGTQNPVENQRIALSLPGEAFLFKIATSDGDGRFSFILDRRYTNTDAAVQLMADVANEYEIKLDTKKDNNFGDLAFPEITIPRFMEDVILQRSVHNQIENAYSEIRMDSILEVEQVPPFYRDLPITYDLDAYTRFNTLQETIIEVTDHLSIRTLNDGSRVFEIRPNVGLPNDNLFPAVFVDGLFLKNHEDFMGYSAKKIKHINFTRDEVMIGSQVFQGVLSFKTIEGDFFDEFYSQEIINIELFKPEPIKNYFNQLYVGGDNQPRVPDYRHQLFWQPNLNLSHGKQELIFYTSDVPGTYQLVLEGFTSNGNPVSVKRALVVE</sequence>
<keyword evidence="2" id="KW-1185">Reference proteome</keyword>